<dbReference type="eggNOG" id="COG0708">
    <property type="taxonomic scope" value="Bacteria"/>
</dbReference>
<dbReference type="RefSeq" id="WP_037484586.1">
    <property type="nucleotide sequence ID" value="NZ_AZRA01000104.1"/>
</dbReference>
<accession>A0A059KHJ9</accession>
<gene>
    <name evidence="2" type="ORF">X805_34270</name>
</gene>
<dbReference type="STRING" id="34103.SAMN05421778_106106"/>
<dbReference type="EMBL" id="AZRA01000104">
    <property type="protein sequence ID" value="KDB50921.1"/>
    <property type="molecule type" value="Genomic_DNA"/>
</dbReference>
<feature type="domain" description="Endonuclease/exonuclease/phosphatase" evidence="1">
    <location>
        <begin position="4"/>
        <end position="226"/>
    </location>
</feature>
<evidence type="ECO:0000259" key="1">
    <source>
        <dbReference type="Pfam" id="PF03372"/>
    </source>
</evidence>
<dbReference type="Gene3D" id="3.60.10.10">
    <property type="entry name" value="Endonuclease/exonuclease/phosphatase"/>
    <property type="match status" value="1"/>
</dbReference>
<dbReference type="GO" id="GO:0003824">
    <property type="term" value="F:catalytic activity"/>
    <property type="evidence" value="ECO:0007669"/>
    <property type="project" value="InterPro"/>
</dbReference>
<sequence length="237" mass="26394">MRIVTWNCAGALRRKRAALEALSADVLIVQECESPAGSADRSYRDWAERHAVLWVGQSRHKGLGVFVRPGLRLESVALDDGGLMQFLPCRVEGIPLLAVWTKDAPSSDRHGYIGQLWHWLRRHPDFLRETRALLAGDFNSNAIWDRQYPGCSHSDVVRVLEALGLHSLYHRICGDAQGGESTPTFFLQRNLAKPYHIDHAFLSAALLDGARLQIGSPADWLDLSDHMPLVLDLADSG</sequence>
<name>A0A059KHJ9_9BURK</name>
<reference evidence="2 3" key="1">
    <citation type="journal article" date="2014" name="FEMS Microbiol. Ecol.">
        <title>Sphaerotilus natans encrusted with nanoball-shaped Fe(III) oxide minerals formed by nitrate-reducing mixotrophic Fe(II) oxidation.</title>
        <authorList>
            <person name="Park S."/>
            <person name="Kim D.H."/>
            <person name="Lee J.H."/>
            <person name="Hur H.G."/>
        </authorList>
    </citation>
    <scope>NUCLEOTIDE SEQUENCE [LARGE SCALE GENOMIC DNA]</scope>
    <source>
        <strain evidence="2 3">DSM 6575</strain>
    </source>
</reference>
<comment type="caution">
    <text evidence="2">The sequence shown here is derived from an EMBL/GenBank/DDBJ whole genome shotgun (WGS) entry which is preliminary data.</text>
</comment>
<dbReference type="InterPro" id="IPR036691">
    <property type="entry name" value="Endo/exonu/phosph_ase_sf"/>
</dbReference>
<keyword evidence="3" id="KW-1185">Reference proteome</keyword>
<evidence type="ECO:0000313" key="3">
    <source>
        <dbReference type="Proteomes" id="UP000026714"/>
    </source>
</evidence>
<dbReference type="Proteomes" id="UP000026714">
    <property type="component" value="Unassembled WGS sequence"/>
</dbReference>
<dbReference type="InterPro" id="IPR005135">
    <property type="entry name" value="Endo/exonuclease/phosphatase"/>
</dbReference>
<protein>
    <recommendedName>
        <fullName evidence="1">Endonuclease/exonuclease/phosphatase domain-containing protein</fullName>
    </recommendedName>
</protein>
<dbReference type="AlphaFoldDB" id="A0A059KHJ9"/>
<proteinExistence type="predicted"/>
<dbReference type="SUPFAM" id="SSF56219">
    <property type="entry name" value="DNase I-like"/>
    <property type="match status" value="1"/>
</dbReference>
<organism evidence="2 3">
    <name type="scientific">Sphaerotilus natans subsp. natans DSM 6575</name>
    <dbReference type="NCBI Taxonomy" id="1286631"/>
    <lineage>
        <taxon>Bacteria</taxon>
        <taxon>Pseudomonadati</taxon>
        <taxon>Pseudomonadota</taxon>
        <taxon>Betaproteobacteria</taxon>
        <taxon>Burkholderiales</taxon>
        <taxon>Sphaerotilaceae</taxon>
        <taxon>Sphaerotilus</taxon>
    </lineage>
</organism>
<dbReference type="Pfam" id="PF03372">
    <property type="entry name" value="Exo_endo_phos"/>
    <property type="match status" value="1"/>
</dbReference>
<evidence type="ECO:0000313" key="2">
    <source>
        <dbReference type="EMBL" id="KDB50921.1"/>
    </source>
</evidence>